<dbReference type="Proteomes" id="UP000035036">
    <property type="component" value="Chromosome"/>
</dbReference>
<sequence length="164" mass="17780">MVGVVVAMLVALVCGCTESAEHKSAGDSPDTGEMAESAASQVEILVPDEVAGQWKAVKIGVHDKSGSREEVFTVDIGSGFKVPDSDVSLRVTDFLPDFIMKGPVMTSASNELNNPAARVEIYEGDQQVYQGWLFSLYPDAHAYQHPRHGFNLLDFIPARPQKSQ</sequence>
<evidence type="ECO:0000313" key="1">
    <source>
        <dbReference type="EMBL" id="AJF05424.1"/>
    </source>
</evidence>
<reference evidence="1 2" key="1">
    <citation type="journal article" date="2015" name="Genome Announc.">
        <title>Genomes of Geoalkalibacter ferrihydriticus Z-0531T and Geoalkalibacter subterraneus Red1T, Two Haloalkaliphilic Metal-Reducing Deltaproteobacteria.</title>
        <authorList>
            <person name="Badalamenti J.P."/>
            <person name="Krajmalnik-Brown R."/>
            <person name="Torres C.I."/>
            <person name="Bond D.R."/>
        </authorList>
    </citation>
    <scope>NUCLEOTIDE SEQUENCE [LARGE SCALE GENOMIC DNA]</scope>
    <source>
        <strain evidence="1 2">Red1</strain>
    </source>
</reference>
<keyword evidence="2" id="KW-1185">Reference proteome</keyword>
<gene>
    <name evidence="1" type="ORF">GSUB_00855</name>
</gene>
<dbReference type="KEGG" id="gsb:GSUB_00855"/>
<evidence type="ECO:0008006" key="3">
    <source>
        <dbReference type="Google" id="ProtNLM"/>
    </source>
</evidence>
<accession>A0A0B5FL92</accession>
<name>A0A0B5FL92_9BACT</name>
<protein>
    <recommendedName>
        <fullName evidence="3">DUF2155 domain-containing protein</fullName>
    </recommendedName>
</protein>
<evidence type="ECO:0000313" key="2">
    <source>
        <dbReference type="Proteomes" id="UP000035036"/>
    </source>
</evidence>
<organism evidence="1 2">
    <name type="scientific">Geoalkalibacter subterraneus</name>
    <dbReference type="NCBI Taxonomy" id="483547"/>
    <lineage>
        <taxon>Bacteria</taxon>
        <taxon>Pseudomonadati</taxon>
        <taxon>Thermodesulfobacteriota</taxon>
        <taxon>Desulfuromonadia</taxon>
        <taxon>Desulfuromonadales</taxon>
        <taxon>Geoalkalibacteraceae</taxon>
        <taxon>Geoalkalibacter</taxon>
    </lineage>
</organism>
<dbReference type="EMBL" id="CP010311">
    <property type="protein sequence ID" value="AJF05424.1"/>
    <property type="molecule type" value="Genomic_DNA"/>
</dbReference>
<dbReference type="HOGENOM" id="CLU_120406_0_0_7"/>
<dbReference type="AlphaFoldDB" id="A0A0B5FL92"/>
<proteinExistence type="predicted"/>